<dbReference type="SUPFAM" id="SSF141488">
    <property type="entry name" value="YdhA-like"/>
    <property type="match status" value="1"/>
</dbReference>
<accession>A0ABY7SNP2</accession>
<gene>
    <name evidence="7" type="ORF">JHX87_07395</name>
</gene>
<dbReference type="EMBL" id="CP067136">
    <property type="protein sequence ID" value="WCR08615.1"/>
    <property type="molecule type" value="Genomic_DNA"/>
</dbReference>
<evidence type="ECO:0000256" key="4">
    <source>
        <dbReference type="ARBA" id="ARBA00023288"/>
    </source>
</evidence>
<evidence type="ECO:0000256" key="1">
    <source>
        <dbReference type="ARBA" id="ARBA00022729"/>
    </source>
</evidence>
<evidence type="ECO:0000256" key="2">
    <source>
        <dbReference type="ARBA" id="ARBA00023136"/>
    </source>
</evidence>
<protein>
    <submittedName>
        <fullName evidence="7">MliC family protein</fullName>
    </submittedName>
</protein>
<keyword evidence="3" id="KW-0564">Palmitate</keyword>
<organism evidence="7 8">
    <name type="scientific">Paracoccus fistulariae</name>
    <dbReference type="NCBI Taxonomy" id="658446"/>
    <lineage>
        <taxon>Bacteria</taxon>
        <taxon>Pseudomonadati</taxon>
        <taxon>Pseudomonadota</taxon>
        <taxon>Alphaproteobacteria</taxon>
        <taxon>Rhodobacterales</taxon>
        <taxon>Paracoccaceae</taxon>
        <taxon>Paracoccus</taxon>
    </lineage>
</organism>
<feature type="domain" description="C-type lysozyme inhibitor" evidence="6">
    <location>
        <begin position="41"/>
        <end position="103"/>
    </location>
</feature>
<keyword evidence="2" id="KW-0472">Membrane</keyword>
<name>A0ABY7SNP2_9RHOB</name>
<sequence length="120" mass="12872">MLKKFLFMTAPLAILVPLAGQATVTVQLDPGTETSVTLASYRCDQGDAFTVQYINSAQNALAVIPIDGAERIFVNVVSGSGARYVSGEYEWWSKGEEATLTNVIAGTQPQQCGPDDKQDD</sequence>
<evidence type="ECO:0000259" key="6">
    <source>
        <dbReference type="Pfam" id="PF09864"/>
    </source>
</evidence>
<dbReference type="InterPro" id="IPR018660">
    <property type="entry name" value="MliC"/>
</dbReference>
<feature type="chain" id="PRO_5047116212" evidence="5">
    <location>
        <begin position="23"/>
        <end position="120"/>
    </location>
</feature>
<dbReference type="RefSeq" id="WP_271886022.1">
    <property type="nucleotide sequence ID" value="NZ_CP067136.1"/>
</dbReference>
<evidence type="ECO:0000256" key="3">
    <source>
        <dbReference type="ARBA" id="ARBA00023139"/>
    </source>
</evidence>
<keyword evidence="4" id="KW-0449">Lipoprotein</keyword>
<evidence type="ECO:0000313" key="7">
    <source>
        <dbReference type="EMBL" id="WCR08615.1"/>
    </source>
</evidence>
<feature type="signal peptide" evidence="5">
    <location>
        <begin position="1"/>
        <end position="22"/>
    </location>
</feature>
<keyword evidence="8" id="KW-1185">Reference proteome</keyword>
<dbReference type="Pfam" id="PF09864">
    <property type="entry name" value="MliC"/>
    <property type="match status" value="1"/>
</dbReference>
<proteinExistence type="predicted"/>
<dbReference type="Proteomes" id="UP001219349">
    <property type="component" value="Chromosome"/>
</dbReference>
<reference evidence="7 8" key="1">
    <citation type="submission" date="2021-01" db="EMBL/GenBank/DDBJ databases">
        <title>Biogeographic distribution of Paracoccus.</title>
        <authorList>
            <person name="Hollensteiner J."/>
            <person name="Leineberger J."/>
            <person name="Brinkhoff T."/>
            <person name="Daniel R."/>
        </authorList>
    </citation>
    <scope>NUCLEOTIDE SEQUENCE [LARGE SCALE GENOMIC DNA]</scope>
    <source>
        <strain evidence="7 8">KCTC 22803</strain>
    </source>
</reference>
<dbReference type="InterPro" id="IPR036328">
    <property type="entry name" value="MliC_sf"/>
</dbReference>
<keyword evidence="1 5" id="KW-0732">Signal</keyword>
<evidence type="ECO:0000256" key="5">
    <source>
        <dbReference type="SAM" id="SignalP"/>
    </source>
</evidence>
<evidence type="ECO:0000313" key="8">
    <source>
        <dbReference type="Proteomes" id="UP001219349"/>
    </source>
</evidence>
<dbReference type="Gene3D" id="2.40.128.200">
    <property type="match status" value="1"/>
</dbReference>